<proteinExistence type="predicted"/>
<keyword evidence="2" id="KW-0472">Membrane</keyword>
<feature type="transmembrane region" description="Helical" evidence="2">
    <location>
        <begin position="6"/>
        <end position="24"/>
    </location>
</feature>
<evidence type="ECO:0000256" key="2">
    <source>
        <dbReference type="SAM" id="Phobius"/>
    </source>
</evidence>
<accession>A0AB39CER5</accession>
<organism evidence="3">
    <name type="scientific">Pseudomonas phage HRDY3</name>
    <dbReference type="NCBI Taxonomy" id="3236930"/>
    <lineage>
        <taxon>Viruses</taxon>
    </lineage>
</organism>
<dbReference type="EMBL" id="PQ015379">
    <property type="protein sequence ID" value="XDJ15396.1"/>
    <property type="molecule type" value="Genomic_DNA"/>
</dbReference>
<name>A0AB39CER5_9VIRU</name>
<keyword evidence="2" id="KW-0812">Transmembrane</keyword>
<protein>
    <submittedName>
        <fullName evidence="3">Uncharacterized protein</fullName>
    </submittedName>
</protein>
<sequence>MKELIIALWVVFPAIFIFLVLWALHDPTVKKEWGRIVAITYTLTLFVAIYAGIYPNIQQKIEDYFAPPEPEPVASASHVPRALRSQTVPRGAHNQWIGRNPSNIYESRGQ</sequence>
<feature type="transmembrane region" description="Helical" evidence="2">
    <location>
        <begin position="36"/>
        <end position="54"/>
    </location>
</feature>
<evidence type="ECO:0000256" key="1">
    <source>
        <dbReference type="SAM" id="MobiDB-lite"/>
    </source>
</evidence>
<keyword evidence="2" id="KW-1133">Transmembrane helix</keyword>
<feature type="region of interest" description="Disordered" evidence="1">
    <location>
        <begin position="88"/>
        <end position="110"/>
    </location>
</feature>
<evidence type="ECO:0000313" key="3">
    <source>
        <dbReference type="EMBL" id="XDJ15396.1"/>
    </source>
</evidence>
<feature type="compositionally biased region" description="Polar residues" evidence="1">
    <location>
        <begin position="100"/>
        <end position="110"/>
    </location>
</feature>
<reference evidence="3" key="1">
    <citation type="submission" date="2024-07" db="EMBL/GenBank/DDBJ databases">
        <authorList>
            <person name="Bringhurst R.M."/>
            <person name="Homer T.E."/>
        </authorList>
    </citation>
    <scope>NUCLEOTIDE SEQUENCE</scope>
</reference>